<evidence type="ECO:0000313" key="2">
    <source>
        <dbReference type="WBParaSite" id="jg9233.2"/>
    </source>
</evidence>
<name>A0A915ES74_9BILA</name>
<reference evidence="2" key="1">
    <citation type="submission" date="2022-11" db="UniProtKB">
        <authorList>
            <consortium name="WormBaseParasite"/>
        </authorList>
    </citation>
    <scope>IDENTIFICATION</scope>
</reference>
<accession>A0A915ES74</accession>
<dbReference type="Proteomes" id="UP000887574">
    <property type="component" value="Unplaced"/>
</dbReference>
<keyword evidence="1" id="KW-1185">Reference proteome</keyword>
<dbReference type="AlphaFoldDB" id="A0A915ES74"/>
<evidence type="ECO:0000313" key="1">
    <source>
        <dbReference type="Proteomes" id="UP000887574"/>
    </source>
</evidence>
<protein>
    <submittedName>
        <fullName evidence="2">Uncharacterized protein</fullName>
    </submittedName>
</protein>
<dbReference type="WBParaSite" id="jg9233.2">
    <property type="protein sequence ID" value="jg9233.2"/>
    <property type="gene ID" value="jg9233"/>
</dbReference>
<organism evidence="1 2">
    <name type="scientific">Ditylenchus dipsaci</name>
    <dbReference type="NCBI Taxonomy" id="166011"/>
    <lineage>
        <taxon>Eukaryota</taxon>
        <taxon>Metazoa</taxon>
        <taxon>Ecdysozoa</taxon>
        <taxon>Nematoda</taxon>
        <taxon>Chromadorea</taxon>
        <taxon>Rhabditida</taxon>
        <taxon>Tylenchina</taxon>
        <taxon>Tylenchomorpha</taxon>
        <taxon>Sphaerularioidea</taxon>
        <taxon>Anguinidae</taxon>
        <taxon>Anguininae</taxon>
        <taxon>Ditylenchus</taxon>
    </lineage>
</organism>
<proteinExistence type="predicted"/>
<sequence>MAAYGCGKTMLVNFLLQRGNCTSKISGSVRANGSKSDKHAISKIDQFADKESASVRDNEHHPIDWARKYLELHKQCIEKDKTIQHFLTAFKETISEKDKAMTLFRETISEFKETISEAAVTRTELKYANDEILRLHSMLSARGAIELYEKKNNMPMTLRRDGSRKKKWQHIYDNNSAFRHHVKLFFGIELDALTVGDLAEKVRSTSLLMK</sequence>